<feature type="compositionally biased region" description="Polar residues" evidence="1">
    <location>
        <begin position="164"/>
        <end position="174"/>
    </location>
</feature>
<dbReference type="RefSeq" id="XP_064771485.1">
    <property type="nucleotide sequence ID" value="XM_064911889.1"/>
</dbReference>
<dbReference type="PANTHER" id="PTHR28006">
    <property type="entry name" value="MONOPOLIN COMPLEX SUBUNIT CSM1"/>
    <property type="match status" value="1"/>
</dbReference>
<evidence type="ECO:0000313" key="3">
    <source>
        <dbReference type="EMBL" id="KAK7208452.1"/>
    </source>
</evidence>
<dbReference type="Gene3D" id="3.90.1150.80">
    <property type="match status" value="1"/>
</dbReference>
<feature type="domain" description="Monopolin complex subunit Csm1/Pcs1 C-terminal" evidence="2">
    <location>
        <begin position="350"/>
        <end position="438"/>
    </location>
</feature>
<dbReference type="PANTHER" id="PTHR28006:SF1">
    <property type="entry name" value="MONOPOLIN COMPLEX SUBUNIT CSM1"/>
    <property type="match status" value="1"/>
</dbReference>
<gene>
    <name evidence="3" type="ORF">BZA70DRAFT_273768</name>
</gene>
<feature type="compositionally biased region" description="Polar residues" evidence="1">
    <location>
        <begin position="140"/>
        <end position="157"/>
    </location>
</feature>
<proteinExistence type="predicted"/>
<evidence type="ECO:0000313" key="4">
    <source>
        <dbReference type="Proteomes" id="UP001498771"/>
    </source>
</evidence>
<dbReference type="InterPro" id="IPR038608">
    <property type="entry name" value="Csm1/Pcs1_C_sf"/>
</dbReference>
<keyword evidence="4" id="KW-1185">Reference proteome</keyword>
<feature type="region of interest" description="Disordered" evidence="1">
    <location>
        <begin position="1"/>
        <end position="184"/>
    </location>
</feature>
<comment type="caution">
    <text evidence="3">The sequence shown here is derived from an EMBL/GenBank/DDBJ whole genome shotgun (WGS) entry which is preliminary data.</text>
</comment>
<dbReference type="InterPro" id="IPR040349">
    <property type="entry name" value="Csm1/Pcs1"/>
</dbReference>
<dbReference type="GeneID" id="90037401"/>
<reference evidence="3 4" key="1">
    <citation type="submission" date="2024-03" db="EMBL/GenBank/DDBJ databases">
        <title>Genome-scale model development and genomic sequencing of the oleaginous clade Lipomyces.</title>
        <authorList>
            <consortium name="Lawrence Berkeley National Laboratory"/>
            <person name="Czajka J.J."/>
            <person name="Han Y."/>
            <person name="Kim J."/>
            <person name="Mondo S.J."/>
            <person name="Hofstad B.A."/>
            <person name="Robles A."/>
            <person name="Haridas S."/>
            <person name="Riley R."/>
            <person name="LaButti K."/>
            <person name="Pangilinan J."/>
            <person name="Andreopoulos W."/>
            <person name="Lipzen A."/>
            <person name="Yan J."/>
            <person name="Wang M."/>
            <person name="Ng V."/>
            <person name="Grigoriev I.V."/>
            <person name="Spatafora J.W."/>
            <person name="Magnuson J.K."/>
            <person name="Baker S.E."/>
            <person name="Pomraning K.R."/>
        </authorList>
    </citation>
    <scope>NUCLEOTIDE SEQUENCE [LARGE SCALE GENOMIC DNA]</scope>
    <source>
        <strain evidence="3 4">Phaff 52-87</strain>
    </source>
</reference>
<evidence type="ECO:0000259" key="2">
    <source>
        <dbReference type="Pfam" id="PF12539"/>
    </source>
</evidence>
<sequence length="458" mass="49565">MVAKKRAATATADTGDSKASRSSTTATKKQNAKQTAKSQKYTSLSALVDSSDVSEDELASDGASASELEEEEIIAPPKAKRAKTAAASSAKKEPPARKNKIAKALAEVEEEEDQQIAAHGKENKQIVPSSALRKPKAASVASTPLTTATSKANSVRASSVLKATGTTSRTSSAIKASATKKFEPRARLTRPPRLEFVPETQDAYAIDEEDENIEVLPQQQDESGQVSSEAYRRLLAQHESLKAKFSKLSNLRETAAEAALTSYKSSAERRFAAADELITELRGELLERSRKIKQMESAVKDTSASEETVAKLNTTIQKLSQENSMLKAKFLTTSNTASSGGHPTTPIDKLKEDIISDLTGLIVRDVRKDGENVVFDCLQAGRNGAFHYKLLIPDADSGSGRYDDSAVTLVPMIDEKRDALLLSLLPDYFTESLTFMRNATAQCYLKISQALQKNTEKA</sequence>
<dbReference type="CDD" id="cd23787">
    <property type="entry name" value="RWD_CSM1"/>
    <property type="match status" value="1"/>
</dbReference>
<dbReference type="Proteomes" id="UP001498771">
    <property type="component" value="Unassembled WGS sequence"/>
</dbReference>
<evidence type="ECO:0000256" key="1">
    <source>
        <dbReference type="SAM" id="MobiDB-lite"/>
    </source>
</evidence>
<protein>
    <submittedName>
        <fullName evidence="3">Chromosome segregation protein Csm1/Pcs1-domain-containing protein</fullName>
    </submittedName>
</protein>
<name>A0ABR1FFC4_9ASCO</name>
<dbReference type="Pfam" id="PF12539">
    <property type="entry name" value="Csm1"/>
    <property type="match status" value="1"/>
</dbReference>
<organism evidence="3 4">
    <name type="scientific">Myxozyma melibiosi</name>
    <dbReference type="NCBI Taxonomy" id="54550"/>
    <lineage>
        <taxon>Eukaryota</taxon>
        <taxon>Fungi</taxon>
        <taxon>Dikarya</taxon>
        <taxon>Ascomycota</taxon>
        <taxon>Saccharomycotina</taxon>
        <taxon>Lipomycetes</taxon>
        <taxon>Lipomycetales</taxon>
        <taxon>Lipomycetaceae</taxon>
        <taxon>Myxozyma</taxon>
    </lineage>
</organism>
<accession>A0ABR1FFC4</accession>
<dbReference type="InterPro" id="IPR020981">
    <property type="entry name" value="Csm1/Pcs1_C"/>
</dbReference>
<dbReference type="EMBL" id="JBBJBU010000001">
    <property type="protein sequence ID" value="KAK7208452.1"/>
    <property type="molecule type" value="Genomic_DNA"/>
</dbReference>
<feature type="compositionally biased region" description="Low complexity" evidence="1">
    <location>
        <begin position="20"/>
        <end position="51"/>
    </location>
</feature>